<gene>
    <name evidence="1" type="ORF">AWC22_27115</name>
</gene>
<keyword evidence="2" id="KW-1185">Reference proteome</keyword>
<dbReference type="AlphaFoldDB" id="A0A1X2BWA5"/>
<comment type="caution">
    <text evidence="1">The sequence shown here is derived from an EMBL/GenBank/DDBJ whole genome shotgun (WGS) entry which is preliminary data.</text>
</comment>
<proteinExistence type="predicted"/>
<evidence type="ECO:0000313" key="2">
    <source>
        <dbReference type="Proteomes" id="UP000193087"/>
    </source>
</evidence>
<dbReference type="GeneID" id="93494429"/>
<organism evidence="1 2">
    <name type="scientific">Mycobacterium riyadhense</name>
    <dbReference type="NCBI Taxonomy" id="486698"/>
    <lineage>
        <taxon>Bacteria</taxon>
        <taxon>Bacillati</taxon>
        <taxon>Actinomycetota</taxon>
        <taxon>Actinomycetes</taxon>
        <taxon>Mycobacteriales</taxon>
        <taxon>Mycobacteriaceae</taxon>
        <taxon>Mycobacterium</taxon>
    </lineage>
</organism>
<reference evidence="1 2" key="1">
    <citation type="submission" date="2016-01" db="EMBL/GenBank/DDBJ databases">
        <title>The new phylogeny of the genus Mycobacterium.</title>
        <authorList>
            <person name="Tarcisio F."/>
            <person name="Conor M."/>
            <person name="Antonella G."/>
            <person name="Elisabetta G."/>
            <person name="Giulia F.S."/>
            <person name="Sara T."/>
            <person name="Anna F."/>
            <person name="Clotilde B."/>
            <person name="Roberto B."/>
            <person name="Veronica D.S."/>
            <person name="Fabio R."/>
            <person name="Monica P."/>
            <person name="Olivier J."/>
            <person name="Enrico T."/>
            <person name="Nicola S."/>
        </authorList>
    </citation>
    <scope>NUCLEOTIDE SEQUENCE [LARGE SCALE GENOMIC DNA]</scope>
    <source>
        <strain evidence="1 2">DSM 45176</strain>
    </source>
</reference>
<dbReference type="Proteomes" id="UP000193087">
    <property type="component" value="Unassembled WGS sequence"/>
</dbReference>
<sequence>MGLCIWSSTGAGTAGAAGAANGVAPGATTGTSHVPRTHARWAAPAARATGRPRLLVWPTAWRACANASAHYPGDTAEVSAAVTIA</sequence>
<dbReference type="EMBL" id="LQPQ01000177">
    <property type="protein sequence ID" value="ORW67947.1"/>
    <property type="molecule type" value="Genomic_DNA"/>
</dbReference>
<dbReference type="RefSeq" id="WP_204903421.1">
    <property type="nucleotide sequence ID" value="NZ_CAJMWJ010000001.1"/>
</dbReference>
<name>A0A1X2BWA5_9MYCO</name>
<protein>
    <submittedName>
        <fullName evidence="1">Uncharacterized protein</fullName>
    </submittedName>
</protein>
<evidence type="ECO:0000313" key="1">
    <source>
        <dbReference type="EMBL" id="ORW67947.1"/>
    </source>
</evidence>
<accession>A0A1X2BWA5</accession>